<dbReference type="GO" id="GO:0005634">
    <property type="term" value="C:nucleus"/>
    <property type="evidence" value="ECO:0007669"/>
    <property type="project" value="UniProtKB-UniRule"/>
</dbReference>
<evidence type="ECO:0000259" key="4">
    <source>
        <dbReference type="PROSITE" id="PS50118"/>
    </source>
</evidence>
<dbReference type="Gene3D" id="1.10.30.10">
    <property type="entry name" value="High mobility group box domain"/>
    <property type="match status" value="1"/>
</dbReference>
<organism evidence="5 6">
    <name type="scientific">Absidia repens</name>
    <dbReference type="NCBI Taxonomy" id="90262"/>
    <lineage>
        <taxon>Eukaryota</taxon>
        <taxon>Fungi</taxon>
        <taxon>Fungi incertae sedis</taxon>
        <taxon>Mucoromycota</taxon>
        <taxon>Mucoromycotina</taxon>
        <taxon>Mucoromycetes</taxon>
        <taxon>Mucorales</taxon>
        <taxon>Cunninghamellaceae</taxon>
        <taxon>Absidia</taxon>
    </lineage>
</organism>
<dbReference type="PANTHER" id="PTHR10270">
    <property type="entry name" value="SOX TRANSCRIPTION FACTOR"/>
    <property type="match status" value="1"/>
</dbReference>
<gene>
    <name evidence="5" type="ORF">BCR42DRAFT_407904</name>
</gene>
<feature type="DNA-binding region" description="HMG box" evidence="3">
    <location>
        <begin position="16"/>
        <end position="84"/>
    </location>
</feature>
<keyword evidence="6" id="KW-1185">Reference proteome</keyword>
<accession>A0A1X2ISS7</accession>
<dbReference type="Pfam" id="PF00505">
    <property type="entry name" value="HMG_box"/>
    <property type="match status" value="1"/>
</dbReference>
<dbReference type="PROSITE" id="PS50118">
    <property type="entry name" value="HMG_BOX_2"/>
    <property type="match status" value="1"/>
</dbReference>
<dbReference type="STRING" id="90262.A0A1X2ISS7"/>
<dbReference type="GO" id="GO:0030154">
    <property type="term" value="P:cell differentiation"/>
    <property type="evidence" value="ECO:0007669"/>
    <property type="project" value="TreeGrafter"/>
</dbReference>
<name>A0A1X2ISS7_9FUNG</name>
<evidence type="ECO:0000313" key="6">
    <source>
        <dbReference type="Proteomes" id="UP000193560"/>
    </source>
</evidence>
<dbReference type="EMBL" id="MCGE01000005">
    <property type="protein sequence ID" value="ORZ21597.1"/>
    <property type="molecule type" value="Genomic_DNA"/>
</dbReference>
<evidence type="ECO:0000256" key="1">
    <source>
        <dbReference type="ARBA" id="ARBA00023125"/>
    </source>
</evidence>
<dbReference type="SUPFAM" id="SSF47095">
    <property type="entry name" value="HMG-box"/>
    <property type="match status" value="1"/>
</dbReference>
<dbReference type="CDD" id="cd01389">
    <property type="entry name" value="HMG-box_ROX1-like"/>
    <property type="match status" value="1"/>
</dbReference>
<dbReference type="Proteomes" id="UP000193560">
    <property type="component" value="Unassembled WGS sequence"/>
</dbReference>
<dbReference type="InterPro" id="IPR036910">
    <property type="entry name" value="HMG_box_dom_sf"/>
</dbReference>
<evidence type="ECO:0000313" key="5">
    <source>
        <dbReference type="EMBL" id="ORZ21597.1"/>
    </source>
</evidence>
<keyword evidence="3" id="KW-0539">Nucleus</keyword>
<dbReference type="PANTHER" id="PTHR10270:SF161">
    <property type="entry name" value="SEX-DETERMINING REGION Y PROTEIN"/>
    <property type="match status" value="1"/>
</dbReference>
<comment type="caution">
    <text evidence="5">The sequence shown here is derived from an EMBL/GenBank/DDBJ whole genome shotgun (WGS) entry which is preliminary data.</text>
</comment>
<evidence type="ECO:0000256" key="2">
    <source>
        <dbReference type="ARBA" id="ARBA00023163"/>
    </source>
</evidence>
<sequence>MRTSKSNTRKSTKSKVPRPINCFLAFRLDKYPIIAAQSPKLNHRDISKVIAKWWKEASEEEKKPYIEIALKKKAEHKSLHPNYKYEPIKKSDRHVRPYIRKEDATVLRRKAQANKELLKHWLGDDELQSDNDKDLPNDTSSCNLSQSPCSISSSVDSLSPQTSPLSVLFKNDFCFPTLPLNSDNHPNLYNPLFDFDPSYNVSQPLALDSWMDIDPSFLSTANLPFFDYDNYIDLQTLSL</sequence>
<proteinExistence type="predicted"/>
<dbReference type="AlphaFoldDB" id="A0A1X2ISS7"/>
<keyword evidence="1 3" id="KW-0238">DNA-binding</keyword>
<dbReference type="SMART" id="SM00398">
    <property type="entry name" value="HMG"/>
    <property type="match status" value="1"/>
</dbReference>
<protein>
    <submittedName>
        <fullName evidence="5">High mobility group box domain-containing protein</fullName>
    </submittedName>
</protein>
<feature type="domain" description="HMG box" evidence="4">
    <location>
        <begin position="16"/>
        <end position="84"/>
    </location>
</feature>
<dbReference type="InterPro" id="IPR050140">
    <property type="entry name" value="SRY-related_HMG-box_TF-like"/>
</dbReference>
<keyword evidence="2" id="KW-0804">Transcription</keyword>
<reference evidence="5 6" key="1">
    <citation type="submission" date="2016-07" db="EMBL/GenBank/DDBJ databases">
        <title>Pervasive Adenine N6-methylation of Active Genes in Fungi.</title>
        <authorList>
            <consortium name="DOE Joint Genome Institute"/>
            <person name="Mondo S.J."/>
            <person name="Dannebaum R.O."/>
            <person name="Kuo R.C."/>
            <person name="Labutti K."/>
            <person name="Haridas S."/>
            <person name="Kuo A."/>
            <person name="Salamov A."/>
            <person name="Ahrendt S.R."/>
            <person name="Lipzen A."/>
            <person name="Sullivan W."/>
            <person name="Andreopoulos W.B."/>
            <person name="Clum A."/>
            <person name="Lindquist E."/>
            <person name="Daum C."/>
            <person name="Ramamoorthy G.K."/>
            <person name="Gryganskyi A."/>
            <person name="Culley D."/>
            <person name="Magnuson J.K."/>
            <person name="James T.Y."/>
            <person name="O'Malley M.A."/>
            <person name="Stajich J.E."/>
            <person name="Spatafora J.W."/>
            <person name="Visel A."/>
            <person name="Grigoriev I.V."/>
        </authorList>
    </citation>
    <scope>NUCLEOTIDE SEQUENCE [LARGE SCALE GENOMIC DNA]</scope>
    <source>
        <strain evidence="5 6">NRRL 1336</strain>
    </source>
</reference>
<dbReference type="OrthoDB" id="6247875at2759"/>
<dbReference type="GO" id="GO:0000978">
    <property type="term" value="F:RNA polymerase II cis-regulatory region sequence-specific DNA binding"/>
    <property type="evidence" value="ECO:0007669"/>
    <property type="project" value="TreeGrafter"/>
</dbReference>
<dbReference type="InterPro" id="IPR009071">
    <property type="entry name" value="HMG_box_dom"/>
</dbReference>
<evidence type="ECO:0000256" key="3">
    <source>
        <dbReference type="PROSITE-ProRule" id="PRU00267"/>
    </source>
</evidence>
<dbReference type="GO" id="GO:0001228">
    <property type="term" value="F:DNA-binding transcription activator activity, RNA polymerase II-specific"/>
    <property type="evidence" value="ECO:0007669"/>
    <property type="project" value="TreeGrafter"/>
</dbReference>